<feature type="compositionally biased region" description="Basic and acidic residues" evidence="1">
    <location>
        <begin position="68"/>
        <end position="96"/>
    </location>
</feature>
<dbReference type="EMBL" id="SPHZ02000007">
    <property type="protein sequence ID" value="KAF0906269.1"/>
    <property type="molecule type" value="Genomic_DNA"/>
</dbReference>
<evidence type="ECO:0000313" key="3">
    <source>
        <dbReference type="Proteomes" id="UP000479710"/>
    </source>
</evidence>
<feature type="region of interest" description="Disordered" evidence="1">
    <location>
        <begin position="1"/>
        <end position="96"/>
    </location>
</feature>
<evidence type="ECO:0000313" key="2">
    <source>
        <dbReference type="EMBL" id="KAF0906269.1"/>
    </source>
</evidence>
<reference evidence="2 3" key="1">
    <citation type="submission" date="2019-11" db="EMBL/GenBank/DDBJ databases">
        <title>Whole genome sequence of Oryza granulata.</title>
        <authorList>
            <person name="Li W."/>
        </authorList>
    </citation>
    <scope>NUCLEOTIDE SEQUENCE [LARGE SCALE GENOMIC DNA]</scope>
    <source>
        <strain evidence="3">cv. Menghai</strain>
        <tissue evidence="2">Leaf</tissue>
    </source>
</reference>
<gene>
    <name evidence="2" type="ORF">E2562_009646</name>
</gene>
<feature type="compositionally biased region" description="Low complexity" evidence="1">
    <location>
        <begin position="17"/>
        <end position="31"/>
    </location>
</feature>
<organism evidence="2 3">
    <name type="scientific">Oryza meyeriana var. granulata</name>
    <dbReference type="NCBI Taxonomy" id="110450"/>
    <lineage>
        <taxon>Eukaryota</taxon>
        <taxon>Viridiplantae</taxon>
        <taxon>Streptophyta</taxon>
        <taxon>Embryophyta</taxon>
        <taxon>Tracheophyta</taxon>
        <taxon>Spermatophyta</taxon>
        <taxon>Magnoliopsida</taxon>
        <taxon>Liliopsida</taxon>
        <taxon>Poales</taxon>
        <taxon>Poaceae</taxon>
        <taxon>BOP clade</taxon>
        <taxon>Oryzoideae</taxon>
        <taxon>Oryzeae</taxon>
        <taxon>Oryzinae</taxon>
        <taxon>Oryza</taxon>
        <taxon>Oryza meyeriana</taxon>
    </lineage>
</organism>
<sequence>MAATTSEHGGVQGGIGASRAELSSEASYAALKPRRARWLGGGEQPNRRGAPTRGDSGRRAYTGRRRPWARERTEPRRRAAARRRDIARDTQRERQG</sequence>
<accession>A0A6G1D1I0</accession>
<protein>
    <submittedName>
        <fullName evidence="2">Uncharacterized protein</fullName>
    </submittedName>
</protein>
<proteinExistence type="predicted"/>
<comment type="caution">
    <text evidence="2">The sequence shown here is derived from an EMBL/GenBank/DDBJ whole genome shotgun (WGS) entry which is preliminary data.</text>
</comment>
<name>A0A6G1D1I0_9ORYZ</name>
<dbReference type="Proteomes" id="UP000479710">
    <property type="component" value="Unassembled WGS sequence"/>
</dbReference>
<keyword evidence="3" id="KW-1185">Reference proteome</keyword>
<dbReference type="AlphaFoldDB" id="A0A6G1D1I0"/>
<evidence type="ECO:0000256" key="1">
    <source>
        <dbReference type="SAM" id="MobiDB-lite"/>
    </source>
</evidence>